<sequence>MKLAAGEVLEASRPDSPAVAASRAAHAAPRPAWISLRPTDEVAAGAVDPDAPLAGLPFGVKDNLDVAGLPTTSANPLLADAVAATSAGAVARLEAAGAVAIGKTNMDQFATGLVGTRSPYGACACVADPAYVSGGSSSGSAVAVATGVVPLALATDTAGSGRVPAAFNGLVGIKPTRGLVSTGGLLPACRSLDCVTTLTRTVAVGRAALAAMIWADPDDPWSRPRTPRPPAGVATTMRVVAIPAGPIDLDPPSAAAWAVAVARLRRLVAHVVEVDITAFLAAAKLLYEGPFLAERWAGFGHHLEPDGPHLDPTVRQIVLRGQAIDGASVFAAQDRLAGLRRATEGTWTEVDALMLPVTPNHPTVAEVAADPIGVNRRLGTYTNFVNLLDLCAVAVPADPRADGLPYGVQFVAPAFADDPLLDLAATWCGEDAATPAVPAGSALLAVAGAHMSGLALNPQLTSVGGVLRYRARTAPAYRLFRLNVPGVARPGLVRTGDGPADGVAVEVWQLPQQGLGALLGLIPAPLGLGRVELDDGTLITGFLAEEYATRDATDVTHHGSWRAALTAAR</sequence>
<dbReference type="PANTHER" id="PTHR11895">
    <property type="entry name" value="TRANSAMIDASE"/>
    <property type="match status" value="1"/>
</dbReference>
<dbReference type="NCBIfam" id="NF006043">
    <property type="entry name" value="PRK08186.1"/>
    <property type="match status" value="1"/>
</dbReference>
<dbReference type="InterPro" id="IPR023631">
    <property type="entry name" value="Amidase_dom"/>
</dbReference>
<comment type="caution">
    <text evidence="3">The sequence shown here is derived from an EMBL/GenBank/DDBJ whole genome shotgun (WGS) entry which is preliminary data.</text>
</comment>
<dbReference type="Gene3D" id="1.20.58.1700">
    <property type="match status" value="1"/>
</dbReference>
<dbReference type="PANTHER" id="PTHR11895:SF169">
    <property type="entry name" value="GLUTAMYL-TRNA(GLN) AMIDOTRANSFERASE"/>
    <property type="match status" value="1"/>
</dbReference>
<dbReference type="Gene3D" id="3.10.490.10">
    <property type="entry name" value="Gamma-glutamyl cyclotransferase-like"/>
    <property type="match status" value="1"/>
</dbReference>
<dbReference type="InterPro" id="IPR014085">
    <property type="entry name" value="Allophanate_hydrolase"/>
</dbReference>
<proteinExistence type="predicted"/>
<accession>A0ABN2LV90</accession>
<dbReference type="InterPro" id="IPR000120">
    <property type="entry name" value="Amidase"/>
</dbReference>
<gene>
    <name evidence="3" type="primary">atzF</name>
    <name evidence="3" type="ORF">GCM10009682_22200</name>
</gene>
<dbReference type="Proteomes" id="UP001500218">
    <property type="component" value="Unassembled WGS sequence"/>
</dbReference>
<dbReference type="Pfam" id="PF01425">
    <property type="entry name" value="Amidase"/>
    <property type="match status" value="1"/>
</dbReference>
<keyword evidence="3" id="KW-0378">Hydrolase</keyword>
<reference evidence="3 4" key="1">
    <citation type="journal article" date="2019" name="Int. J. Syst. Evol. Microbiol.">
        <title>The Global Catalogue of Microorganisms (GCM) 10K type strain sequencing project: providing services to taxonomists for standard genome sequencing and annotation.</title>
        <authorList>
            <consortium name="The Broad Institute Genomics Platform"/>
            <consortium name="The Broad Institute Genome Sequencing Center for Infectious Disease"/>
            <person name="Wu L."/>
            <person name="Ma J."/>
        </authorList>
    </citation>
    <scope>NUCLEOTIDE SEQUENCE [LARGE SCALE GENOMIC DNA]</scope>
    <source>
        <strain evidence="3 4">JCM 13250</strain>
    </source>
</reference>
<evidence type="ECO:0000259" key="1">
    <source>
        <dbReference type="Pfam" id="PF01425"/>
    </source>
</evidence>
<dbReference type="SUPFAM" id="SSF75304">
    <property type="entry name" value="Amidase signature (AS) enzymes"/>
    <property type="match status" value="1"/>
</dbReference>
<dbReference type="InterPro" id="IPR053844">
    <property type="entry name" value="AH_C"/>
</dbReference>
<feature type="domain" description="Amidase" evidence="1">
    <location>
        <begin position="47"/>
        <end position="421"/>
    </location>
</feature>
<keyword evidence="4" id="KW-1185">Reference proteome</keyword>
<dbReference type="NCBIfam" id="TIGR02713">
    <property type="entry name" value="allophanate_hyd"/>
    <property type="match status" value="1"/>
</dbReference>
<dbReference type="InterPro" id="IPR036928">
    <property type="entry name" value="AS_sf"/>
</dbReference>
<feature type="domain" description="Allophanate hydrolase C-terminal" evidence="2">
    <location>
        <begin position="444"/>
        <end position="565"/>
    </location>
</feature>
<dbReference type="Pfam" id="PF21986">
    <property type="entry name" value="AH_C"/>
    <property type="match status" value="1"/>
</dbReference>
<name>A0ABN2LV90_9ACTN</name>
<organism evidence="3 4">
    <name type="scientific">Luedemannella flava</name>
    <dbReference type="NCBI Taxonomy" id="349316"/>
    <lineage>
        <taxon>Bacteria</taxon>
        <taxon>Bacillati</taxon>
        <taxon>Actinomycetota</taxon>
        <taxon>Actinomycetes</taxon>
        <taxon>Micromonosporales</taxon>
        <taxon>Micromonosporaceae</taxon>
        <taxon>Luedemannella</taxon>
    </lineage>
</organism>
<dbReference type="Gene3D" id="3.90.1300.10">
    <property type="entry name" value="Amidase signature (AS) domain"/>
    <property type="match status" value="1"/>
</dbReference>
<evidence type="ECO:0000313" key="4">
    <source>
        <dbReference type="Proteomes" id="UP001500218"/>
    </source>
</evidence>
<dbReference type="EMBL" id="BAAALT010000054">
    <property type="protein sequence ID" value="GAA1800096.1"/>
    <property type="molecule type" value="Genomic_DNA"/>
</dbReference>
<dbReference type="GO" id="GO:0016787">
    <property type="term" value="F:hydrolase activity"/>
    <property type="evidence" value="ECO:0007669"/>
    <property type="project" value="UniProtKB-KW"/>
</dbReference>
<evidence type="ECO:0000313" key="3">
    <source>
        <dbReference type="EMBL" id="GAA1800096.1"/>
    </source>
</evidence>
<dbReference type="RefSeq" id="WP_344129105.1">
    <property type="nucleotide sequence ID" value="NZ_BAAALT010000054.1"/>
</dbReference>
<evidence type="ECO:0000259" key="2">
    <source>
        <dbReference type="Pfam" id="PF21986"/>
    </source>
</evidence>
<protein>
    <submittedName>
        <fullName evidence="3">Allophanate hydrolase</fullName>
    </submittedName>
</protein>